<gene>
    <name evidence="1" type="ORF">SAMN05660236_1416</name>
</gene>
<reference evidence="1 2" key="1">
    <citation type="submission" date="2017-02" db="EMBL/GenBank/DDBJ databases">
        <authorList>
            <person name="Peterson S.W."/>
        </authorList>
    </citation>
    <scope>NUCLEOTIDE SEQUENCE [LARGE SCALE GENOMIC DNA]</scope>
    <source>
        <strain evidence="1 2">DSM 25262</strain>
    </source>
</reference>
<sequence>MIIEGTWKGEYVYDEYCKVPFQQVTIPFTVSIRQSGVMGMSGGFEGIWQDESAKSNITIAANIYGLVTDQELFFVKLYPKTFGYDELGNFFVGDEPHPEIFYKGLLWKDDILHGTWKIGRTFRKVNGRLYEISDGSGLWWIKKT</sequence>
<evidence type="ECO:0000313" key="2">
    <source>
        <dbReference type="Proteomes" id="UP000190961"/>
    </source>
</evidence>
<dbReference type="OrthoDB" id="677387at2"/>
<proteinExistence type="predicted"/>
<evidence type="ECO:0000313" key="1">
    <source>
        <dbReference type="EMBL" id="SKC54115.1"/>
    </source>
</evidence>
<dbReference type="AlphaFoldDB" id="A0A1T5JS14"/>
<accession>A0A1T5JS14</accession>
<name>A0A1T5JS14_9BACT</name>
<dbReference type="RefSeq" id="WP_079685956.1">
    <property type="nucleotide sequence ID" value="NZ_FUZU01000001.1"/>
</dbReference>
<dbReference type="Proteomes" id="UP000190961">
    <property type="component" value="Unassembled WGS sequence"/>
</dbReference>
<protein>
    <submittedName>
        <fullName evidence="1">Uncharacterized protein</fullName>
    </submittedName>
</protein>
<organism evidence="1 2">
    <name type="scientific">Ohtaekwangia koreensis</name>
    <dbReference type="NCBI Taxonomy" id="688867"/>
    <lineage>
        <taxon>Bacteria</taxon>
        <taxon>Pseudomonadati</taxon>
        <taxon>Bacteroidota</taxon>
        <taxon>Cytophagia</taxon>
        <taxon>Cytophagales</taxon>
        <taxon>Fulvivirgaceae</taxon>
        <taxon>Ohtaekwangia</taxon>
    </lineage>
</organism>
<dbReference type="EMBL" id="FUZU01000001">
    <property type="protein sequence ID" value="SKC54115.1"/>
    <property type="molecule type" value="Genomic_DNA"/>
</dbReference>
<keyword evidence="2" id="KW-1185">Reference proteome</keyword>